<sequence length="158" mass="16599">MSEGCAGSYPPPPHGGIFGLEKCRGGVGGGGDGGGGEGFTLAKPNSSIRKRVEIAKNLERSQRSCNSLINDPNLISVGLLASGVPPSSGWRHEIDQGSFGQKDVLVCPKRKVVEVASEDEVVPLVRRPLQTETTSAEALPVQTTTYQFFTLTSTSIDG</sequence>
<keyword evidence="2" id="KW-1185">Reference proteome</keyword>
<organism evidence="1 2">
    <name type="scientific">Forsythia ovata</name>
    <dbReference type="NCBI Taxonomy" id="205694"/>
    <lineage>
        <taxon>Eukaryota</taxon>
        <taxon>Viridiplantae</taxon>
        <taxon>Streptophyta</taxon>
        <taxon>Embryophyta</taxon>
        <taxon>Tracheophyta</taxon>
        <taxon>Spermatophyta</taxon>
        <taxon>Magnoliopsida</taxon>
        <taxon>eudicotyledons</taxon>
        <taxon>Gunneridae</taxon>
        <taxon>Pentapetalae</taxon>
        <taxon>asterids</taxon>
        <taxon>lamiids</taxon>
        <taxon>Lamiales</taxon>
        <taxon>Oleaceae</taxon>
        <taxon>Forsythieae</taxon>
        <taxon>Forsythia</taxon>
    </lineage>
</organism>
<dbReference type="EMBL" id="JBFOLJ010000003">
    <property type="protein sequence ID" value="KAL2549460.1"/>
    <property type="molecule type" value="Genomic_DNA"/>
</dbReference>
<evidence type="ECO:0000313" key="2">
    <source>
        <dbReference type="Proteomes" id="UP001604277"/>
    </source>
</evidence>
<name>A0ABD1WJ28_9LAMI</name>
<dbReference type="Proteomes" id="UP001604277">
    <property type="component" value="Unassembled WGS sequence"/>
</dbReference>
<protein>
    <submittedName>
        <fullName evidence="1">Uncharacterized protein</fullName>
    </submittedName>
</protein>
<accession>A0ABD1WJ28</accession>
<proteinExistence type="predicted"/>
<comment type="caution">
    <text evidence="1">The sequence shown here is derived from an EMBL/GenBank/DDBJ whole genome shotgun (WGS) entry which is preliminary data.</text>
</comment>
<reference evidence="2" key="1">
    <citation type="submission" date="2024-07" db="EMBL/GenBank/DDBJ databases">
        <title>Two chromosome-level genome assemblies of Korean endemic species Abeliophyllum distichum and Forsythia ovata (Oleaceae).</title>
        <authorList>
            <person name="Jang H."/>
        </authorList>
    </citation>
    <scope>NUCLEOTIDE SEQUENCE [LARGE SCALE GENOMIC DNA]</scope>
</reference>
<gene>
    <name evidence="1" type="ORF">Fot_10990</name>
</gene>
<dbReference type="AlphaFoldDB" id="A0ABD1WJ28"/>
<evidence type="ECO:0000313" key="1">
    <source>
        <dbReference type="EMBL" id="KAL2549460.1"/>
    </source>
</evidence>